<proteinExistence type="inferred from homology"/>
<dbReference type="PANTHER" id="PTHR48476:SF1">
    <property type="entry name" value="SHORT-CHAIN DEHYDROGENASE TIC 32, CHLOROPLASTIC-LIKE"/>
    <property type="match status" value="1"/>
</dbReference>
<sequence>MGNWNWFSKAGPSGFKSSSTAEEVTEGIDATGLTAIVTGATSGIGKETARVLALRGVKVIIPSRNLENGLKTKEMILQENPKAKLDVMEMDLTSIKSITSFAKSFNSSKQPLNILINNAGIMACPFQLSKDGIELQFATNHLGHFLLTKLLMDKLKTTAKKSGIEGRIVNVSSTAHRRLFVKEDSLLDLEIINNPTKYSRYDAYCRSKLANVLHANELASVLQAEKANVTANSLHPGVIPTNLFQFMNFRGIPLPVLGALGKPFMKNIPQGASTTCYVALHPDLKGVTRKYFNDCNEKLPSPQAQDKDLGKKLWDFSTDLLNNLNRRK</sequence>
<dbReference type="Gene3D" id="3.40.50.720">
    <property type="entry name" value="NAD(P)-binding Rossmann-like Domain"/>
    <property type="match status" value="1"/>
</dbReference>
<evidence type="ECO:0000313" key="2">
    <source>
        <dbReference type="EMBL" id="RZC54602.1"/>
    </source>
</evidence>
<dbReference type="InterPro" id="IPR002347">
    <property type="entry name" value="SDR_fam"/>
</dbReference>
<reference evidence="2 3" key="1">
    <citation type="journal article" date="2018" name="Science">
        <title>The opium poppy genome and morphinan production.</title>
        <authorList>
            <person name="Guo L."/>
            <person name="Winzer T."/>
            <person name="Yang X."/>
            <person name="Li Y."/>
            <person name="Ning Z."/>
            <person name="He Z."/>
            <person name="Teodor R."/>
            <person name="Lu Y."/>
            <person name="Bowser T.A."/>
            <person name="Graham I.A."/>
            <person name="Ye K."/>
        </authorList>
    </citation>
    <scope>NUCLEOTIDE SEQUENCE [LARGE SCALE GENOMIC DNA]</scope>
    <source>
        <strain evidence="3">cv. HN1</strain>
        <tissue evidence="2">Leaves</tissue>
    </source>
</reference>
<dbReference type="InterPro" id="IPR036291">
    <property type="entry name" value="NAD(P)-bd_dom_sf"/>
</dbReference>
<dbReference type="PANTHER" id="PTHR48476">
    <property type="entry name" value="SHORT-CHAIN DEHYDROGENASE TIC 32, CHLOROPLASTIC-LIKE"/>
    <property type="match status" value="1"/>
</dbReference>
<evidence type="ECO:0000256" key="1">
    <source>
        <dbReference type="RuleBase" id="RU000363"/>
    </source>
</evidence>
<dbReference type="OMA" id="NEVIFMM"/>
<dbReference type="STRING" id="3469.A0A4Y7J3G9"/>
<keyword evidence="3" id="KW-1185">Reference proteome</keyword>
<dbReference type="OrthoDB" id="191139at2759"/>
<dbReference type="SUPFAM" id="SSF51735">
    <property type="entry name" value="NAD(P)-binding Rossmann-fold domains"/>
    <property type="match status" value="1"/>
</dbReference>
<comment type="similarity">
    <text evidence="1">Belongs to the short-chain dehydrogenases/reductases (SDR) family.</text>
</comment>
<dbReference type="Gramene" id="RZC54602">
    <property type="protein sequence ID" value="RZC54602"/>
    <property type="gene ID" value="C5167_013449"/>
</dbReference>
<dbReference type="AlphaFoldDB" id="A0A4Y7J3G9"/>
<accession>A0A4Y7J3G9</accession>
<dbReference type="PRINTS" id="PR00081">
    <property type="entry name" value="GDHRDH"/>
</dbReference>
<gene>
    <name evidence="2" type="ORF">C5167_013449</name>
</gene>
<dbReference type="EMBL" id="CM010717">
    <property type="protein sequence ID" value="RZC54602.1"/>
    <property type="molecule type" value="Genomic_DNA"/>
</dbReference>
<dbReference type="InterPro" id="IPR055280">
    <property type="entry name" value="TIC32"/>
</dbReference>
<dbReference type="PRINTS" id="PR00080">
    <property type="entry name" value="SDRFAMILY"/>
</dbReference>
<dbReference type="Proteomes" id="UP000316621">
    <property type="component" value="Chromosome 3"/>
</dbReference>
<evidence type="ECO:0000313" key="3">
    <source>
        <dbReference type="Proteomes" id="UP000316621"/>
    </source>
</evidence>
<name>A0A4Y7J3G9_PAPSO</name>
<dbReference type="Pfam" id="PF00106">
    <property type="entry name" value="adh_short"/>
    <property type="match status" value="1"/>
</dbReference>
<organism evidence="2 3">
    <name type="scientific">Papaver somniferum</name>
    <name type="common">Opium poppy</name>
    <dbReference type="NCBI Taxonomy" id="3469"/>
    <lineage>
        <taxon>Eukaryota</taxon>
        <taxon>Viridiplantae</taxon>
        <taxon>Streptophyta</taxon>
        <taxon>Embryophyta</taxon>
        <taxon>Tracheophyta</taxon>
        <taxon>Spermatophyta</taxon>
        <taxon>Magnoliopsida</taxon>
        <taxon>Ranunculales</taxon>
        <taxon>Papaveraceae</taxon>
        <taxon>Papaveroideae</taxon>
        <taxon>Papaver</taxon>
    </lineage>
</organism>
<dbReference type="CDD" id="cd05327">
    <property type="entry name" value="retinol-DH_like_SDR_c_like"/>
    <property type="match status" value="1"/>
</dbReference>
<protein>
    <submittedName>
        <fullName evidence="2">Uncharacterized protein</fullName>
    </submittedName>
</protein>